<dbReference type="Proteomes" id="UP001195483">
    <property type="component" value="Unassembled WGS sequence"/>
</dbReference>
<organism evidence="1 2">
    <name type="scientific">Potamilus streckersoni</name>
    <dbReference type="NCBI Taxonomy" id="2493646"/>
    <lineage>
        <taxon>Eukaryota</taxon>
        <taxon>Metazoa</taxon>
        <taxon>Spiralia</taxon>
        <taxon>Lophotrochozoa</taxon>
        <taxon>Mollusca</taxon>
        <taxon>Bivalvia</taxon>
        <taxon>Autobranchia</taxon>
        <taxon>Heteroconchia</taxon>
        <taxon>Palaeoheterodonta</taxon>
        <taxon>Unionida</taxon>
        <taxon>Unionoidea</taxon>
        <taxon>Unionidae</taxon>
        <taxon>Ambleminae</taxon>
        <taxon>Lampsilini</taxon>
        <taxon>Potamilus</taxon>
    </lineage>
</organism>
<accession>A0AAE0T7X8</accession>
<evidence type="ECO:0000313" key="1">
    <source>
        <dbReference type="EMBL" id="KAK3605103.1"/>
    </source>
</evidence>
<proteinExistence type="predicted"/>
<dbReference type="Pfam" id="PF11013">
    <property type="entry name" value="DUF2851"/>
    <property type="match status" value="1"/>
</dbReference>
<dbReference type="InterPro" id="IPR021272">
    <property type="entry name" value="DUF2851"/>
</dbReference>
<dbReference type="EMBL" id="JAEAOA010000085">
    <property type="protein sequence ID" value="KAK3605103.1"/>
    <property type="molecule type" value="Genomic_DNA"/>
</dbReference>
<dbReference type="AlphaFoldDB" id="A0AAE0T7X8"/>
<keyword evidence="2" id="KW-1185">Reference proteome</keyword>
<gene>
    <name evidence="1" type="ORF">CHS0354_000770</name>
</gene>
<name>A0AAE0T7X8_9BIVA</name>
<reference evidence="1" key="1">
    <citation type="journal article" date="2021" name="Genome Biol. Evol.">
        <title>A High-Quality Reference Genome for a Parasitic Bivalve with Doubly Uniparental Inheritance (Bivalvia: Unionida).</title>
        <authorList>
            <person name="Smith C.H."/>
        </authorList>
    </citation>
    <scope>NUCLEOTIDE SEQUENCE</scope>
    <source>
        <strain evidence="1">CHS0354</strain>
    </source>
</reference>
<sequence length="470" mass="53671">MFIPEKFLRHIWRFQRLQKSLKTTDGRALNILSLGTFNTHAGPDFLNAKLVIGEVHVEGDIEIHSLSSSWHKHKHSTDSRYDSVVLNVVFDNDVQLLHAPTLELKHFLNDSLHKVIVSCIKDEQDLQKTQHIPCHPLNLDVPISERMLLLEALALDRLFRKGNDLMSNSFSVLNEFLNSPKMYLELKLIYGICVALGYSTNTKPMARLAERFLGLYPNMILLKPSTFTEQRAIIEAILFLLSGLVPLRASFHPHCETTSSDDRESELEQFKKYASIVNGLPFQLPKPLGADEWMFFRLRPFNFPTLRIAGFAEIVARHLQQPFIEVVKDVAKSSISLKRKVVYMESLFLVEPYAYWKTHFRFSNKASRVPSLIGSSRASEIVINVLLPLMYAEAKQTNDETGIAATLDIFKNYPKQVASTLSLETVESYLGSDFTVKSGFVEQGILELRKNFCNEFKCLECNIGTRFLNR</sequence>
<reference evidence="1" key="2">
    <citation type="journal article" date="2021" name="Genome Biol. Evol.">
        <title>Developing a high-quality reference genome for a parasitic bivalve with doubly uniparental inheritance (Bivalvia: Unionida).</title>
        <authorList>
            <person name="Smith C.H."/>
        </authorList>
    </citation>
    <scope>NUCLEOTIDE SEQUENCE</scope>
    <source>
        <strain evidence="1">CHS0354</strain>
        <tissue evidence="1">Mantle</tissue>
    </source>
</reference>
<evidence type="ECO:0000313" key="2">
    <source>
        <dbReference type="Proteomes" id="UP001195483"/>
    </source>
</evidence>
<comment type="caution">
    <text evidence="1">The sequence shown here is derived from an EMBL/GenBank/DDBJ whole genome shotgun (WGS) entry which is preliminary data.</text>
</comment>
<reference evidence="1" key="3">
    <citation type="submission" date="2023-05" db="EMBL/GenBank/DDBJ databases">
        <authorList>
            <person name="Smith C.H."/>
        </authorList>
    </citation>
    <scope>NUCLEOTIDE SEQUENCE</scope>
    <source>
        <strain evidence="1">CHS0354</strain>
        <tissue evidence="1">Mantle</tissue>
    </source>
</reference>
<evidence type="ECO:0008006" key="3">
    <source>
        <dbReference type="Google" id="ProtNLM"/>
    </source>
</evidence>
<protein>
    <recommendedName>
        <fullName evidence="3">DUF2851 family protein</fullName>
    </recommendedName>
</protein>